<feature type="non-terminal residue" evidence="1">
    <location>
        <position position="1"/>
    </location>
</feature>
<protein>
    <submittedName>
        <fullName evidence="1">Uncharacterized protein</fullName>
    </submittedName>
</protein>
<accession>A0A8J2LUN5</accession>
<dbReference type="AlphaFoldDB" id="A0A8J2LUN5"/>
<dbReference type="EMBL" id="CAJVCH010547466">
    <property type="protein sequence ID" value="CAG7828425.1"/>
    <property type="molecule type" value="Genomic_DNA"/>
</dbReference>
<organism evidence="1 2">
    <name type="scientific">Allacma fusca</name>
    <dbReference type="NCBI Taxonomy" id="39272"/>
    <lineage>
        <taxon>Eukaryota</taxon>
        <taxon>Metazoa</taxon>
        <taxon>Ecdysozoa</taxon>
        <taxon>Arthropoda</taxon>
        <taxon>Hexapoda</taxon>
        <taxon>Collembola</taxon>
        <taxon>Symphypleona</taxon>
        <taxon>Sminthuridae</taxon>
        <taxon>Allacma</taxon>
    </lineage>
</organism>
<comment type="caution">
    <text evidence="1">The sequence shown here is derived from an EMBL/GenBank/DDBJ whole genome shotgun (WGS) entry which is preliminary data.</text>
</comment>
<dbReference type="Proteomes" id="UP000708208">
    <property type="component" value="Unassembled WGS sequence"/>
</dbReference>
<evidence type="ECO:0000313" key="2">
    <source>
        <dbReference type="Proteomes" id="UP000708208"/>
    </source>
</evidence>
<name>A0A8J2LUN5_9HEXA</name>
<reference evidence="1" key="1">
    <citation type="submission" date="2021-06" db="EMBL/GenBank/DDBJ databases">
        <authorList>
            <person name="Hodson N. C."/>
            <person name="Mongue J. A."/>
            <person name="Jaron S. K."/>
        </authorList>
    </citation>
    <scope>NUCLEOTIDE SEQUENCE</scope>
</reference>
<evidence type="ECO:0000313" key="1">
    <source>
        <dbReference type="EMBL" id="CAG7828425.1"/>
    </source>
</evidence>
<keyword evidence="2" id="KW-1185">Reference proteome</keyword>
<gene>
    <name evidence="1" type="ORF">AFUS01_LOCUS38353</name>
</gene>
<sequence>FARPVSNCRNLGKNFRGKDESEKLAGLKSRRILPITLTERTHICQLTLEVEAQAKFKRNLITTNPPYLRQHPGELSTSFPHYDFVRV</sequence>
<proteinExistence type="predicted"/>